<evidence type="ECO:0000256" key="2">
    <source>
        <dbReference type="SAM" id="Phobius"/>
    </source>
</evidence>
<evidence type="ECO:0000256" key="1">
    <source>
        <dbReference type="SAM" id="MobiDB-lite"/>
    </source>
</evidence>
<gene>
    <name evidence="3" type="primary">wsc1</name>
    <name evidence="3" type="ORF">OHK93_000167</name>
</gene>
<comment type="caution">
    <text evidence="3">The sequence shown here is derived from an EMBL/GenBank/DDBJ whole genome shotgun (WGS) entry which is preliminary data.</text>
</comment>
<dbReference type="AlphaFoldDB" id="A0AA43QHY1"/>
<protein>
    <submittedName>
        <fullName evidence="3">Protein SLG1</fullName>
    </submittedName>
</protein>
<organism evidence="3 4">
    <name type="scientific">Ramalina farinacea</name>
    <dbReference type="NCBI Taxonomy" id="258253"/>
    <lineage>
        <taxon>Eukaryota</taxon>
        <taxon>Fungi</taxon>
        <taxon>Dikarya</taxon>
        <taxon>Ascomycota</taxon>
        <taxon>Pezizomycotina</taxon>
        <taxon>Lecanoromycetes</taxon>
        <taxon>OSLEUM clade</taxon>
        <taxon>Lecanoromycetidae</taxon>
        <taxon>Lecanorales</taxon>
        <taxon>Lecanorineae</taxon>
        <taxon>Ramalinaceae</taxon>
        <taxon>Ramalina</taxon>
    </lineage>
</organism>
<feature type="region of interest" description="Disordered" evidence="1">
    <location>
        <begin position="87"/>
        <end position="121"/>
    </location>
</feature>
<keyword evidence="2" id="KW-0812">Transmembrane</keyword>
<keyword evidence="2" id="KW-0472">Membrane</keyword>
<accession>A0AA43QHY1</accession>
<feature type="transmembrane region" description="Helical" evidence="2">
    <location>
        <begin position="42"/>
        <end position="65"/>
    </location>
</feature>
<dbReference type="Proteomes" id="UP001161017">
    <property type="component" value="Unassembled WGS sequence"/>
</dbReference>
<sequence length="133" mass="14430">MPPRRRHPQAALLAAQLVARLPPQQRANLQSPQPGSKPNVAGIAAGVVVGVVALCAMAGGLFFYLRNRRRRAVEDEYRANAANSYNMKAPASSAGSTNDSRLEPSVMMQRRQSDGSIADNQDYSRRILKVTNA</sequence>
<keyword evidence="4" id="KW-1185">Reference proteome</keyword>
<name>A0AA43QHY1_9LECA</name>
<keyword evidence="2" id="KW-1133">Transmembrane helix</keyword>
<reference evidence="3" key="1">
    <citation type="journal article" date="2023" name="Genome Biol. Evol.">
        <title>First Whole Genome Sequence and Flow Cytometry Genome Size Data for the Lichen-Forming Fungus Ramalina farinacea (Ascomycota).</title>
        <authorList>
            <person name="Llewellyn T."/>
            <person name="Mian S."/>
            <person name="Hill R."/>
            <person name="Leitch I.J."/>
            <person name="Gaya E."/>
        </authorList>
    </citation>
    <scope>NUCLEOTIDE SEQUENCE</scope>
    <source>
        <strain evidence="3">LIQ254RAFAR</strain>
    </source>
</reference>
<dbReference type="EMBL" id="JAPUFD010000001">
    <property type="protein sequence ID" value="MDI1485033.1"/>
    <property type="molecule type" value="Genomic_DNA"/>
</dbReference>
<evidence type="ECO:0000313" key="3">
    <source>
        <dbReference type="EMBL" id="MDI1485033.1"/>
    </source>
</evidence>
<proteinExistence type="predicted"/>
<evidence type="ECO:0000313" key="4">
    <source>
        <dbReference type="Proteomes" id="UP001161017"/>
    </source>
</evidence>